<evidence type="ECO:0000256" key="1">
    <source>
        <dbReference type="ARBA" id="ARBA00005964"/>
    </source>
</evidence>
<proteinExistence type="inferred from homology"/>
<keyword evidence="7" id="KW-1185">Reference proteome</keyword>
<gene>
    <name evidence="6" type="ORF">CRHIZ90672A_00011162</name>
</gene>
<keyword evidence="2 3" id="KW-0378">Hydrolase</keyword>
<evidence type="ECO:0000259" key="5">
    <source>
        <dbReference type="Pfam" id="PF00135"/>
    </source>
</evidence>
<organism evidence="6 7">
    <name type="scientific">Clonostachys rhizophaga</name>
    <dbReference type="NCBI Taxonomy" id="160324"/>
    <lineage>
        <taxon>Eukaryota</taxon>
        <taxon>Fungi</taxon>
        <taxon>Dikarya</taxon>
        <taxon>Ascomycota</taxon>
        <taxon>Pezizomycotina</taxon>
        <taxon>Sordariomycetes</taxon>
        <taxon>Hypocreomycetidae</taxon>
        <taxon>Hypocreales</taxon>
        <taxon>Bionectriaceae</taxon>
        <taxon>Clonostachys</taxon>
    </lineage>
</organism>
<dbReference type="PROSITE" id="PS00122">
    <property type="entry name" value="CARBOXYLESTERASE_B_1"/>
    <property type="match status" value="1"/>
</dbReference>
<accession>A0A9N9YLC2</accession>
<dbReference type="Gene3D" id="3.40.50.1820">
    <property type="entry name" value="alpha/beta hydrolase"/>
    <property type="match status" value="1"/>
</dbReference>
<dbReference type="GO" id="GO:0016787">
    <property type="term" value="F:hydrolase activity"/>
    <property type="evidence" value="ECO:0007669"/>
    <property type="project" value="UniProtKB-KW"/>
</dbReference>
<evidence type="ECO:0000256" key="3">
    <source>
        <dbReference type="RuleBase" id="RU361235"/>
    </source>
</evidence>
<comment type="similarity">
    <text evidence="1 3">Belongs to the type-B carboxylesterase/lipase family.</text>
</comment>
<dbReference type="InterPro" id="IPR019826">
    <property type="entry name" value="Carboxylesterase_B_AS"/>
</dbReference>
<dbReference type="InterPro" id="IPR002018">
    <property type="entry name" value="CarbesteraseB"/>
</dbReference>
<dbReference type="SUPFAM" id="SSF53474">
    <property type="entry name" value="alpha/beta-Hydrolases"/>
    <property type="match status" value="1"/>
</dbReference>
<evidence type="ECO:0000313" key="7">
    <source>
        <dbReference type="Proteomes" id="UP000696573"/>
    </source>
</evidence>
<sequence>MNPKEWTPIDLDVPGFGTLAGLCFDNNVCQYMGVPYATVPGRFRRPQPVSKPWPSGKWDGTKLGPERPWVDNPKTSSSDCLSLNISVPSKPPVNAGEGHYPVMIFMHGGAFVYAAGGAAIYDGRALADISQQLNEPTIIISVNFRLGVFGFLASKEIQEYNLEFGESGVGNYGLWDQVEALRWVQKNIRAFGGDPDRVTLFGQSAGGGKYNLNMSYHHDCVKLSREKLIIIVSANVHLLRNEPLFSSTIIQSGLLPLCGVMTVEQYQVIYDKMLAELDISTELPPRERLQRLIDMDEGKVTAAMVPVCVIPVITFSPCDDNVLIRQPMPKYSDYSSFKAPSWCQRIIIGDVKNECVIWNKSFRSLNSKEFTDRVYSFLGSKEKADKLLSLYQVNPSADGDDNFWKMEEFTTHGLYSAVNWSLIRAYPTVYAYHFDVPSPFDNDWSGLAHHSLDNVYIWSLLSQHLPASHRQVSAQMSKMWITFAGGNDPWERFDKSGKIMVFQPGEGVLKTIEEDSARGYKKWEEIERIGLLNDFHRLSDELCMRREELTNATVAPRALQVDSMEAYGIKPKPRAADI</sequence>
<feature type="region of interest" description="Disordered" evidence="4">
    <location>
        <begin position="47"/>
        <end position="75"/>
    </location>
</feature>
<dbReference type="Pfam" id="PF00135">
    <property type="entry name" value="COesterase"/>
    <property type="match status" value="1"/>
</dbReference>
<comment type="caution">
    <text evidence="6">The sequence shown here is derived from an EMBL/GenBank/DDBJ whole genome shotgun (WGS) entry which is preliminary data.</text>
</comment>
<evidence type="ECO:0000313" key="6">
    <source>
        <dbReference type="EMBL" id="CAH0021322.1"/>
    </source>
</evidence>
<name>A0A9N9YLC2_9HYPO</name>
<dbReference type="AlphaFoldDB" id="A0A9N9YLC2"/>
<dbReference type="EMBL" id="CABFNQ020000653">
    <property type="protein sequence ID" value="CAH0021322.1"/>
    <property type="molecule type" value="Genomic_DNA"/>
</dbReference>
<evidence type="ECO:0000256" key="2">
    <source>
        <dbReference type="ARBA" id="ARBA00022801"/>
    </source>
</evidence>
<dbReference type="EC" id="3.1.1.-" evidence="3"/>
<feature type="domain" description="Carboxylesterase type B" evidence="5">
    <location>
        <begin position="26"/>
        <end position="491"/>
    </location>
</feature>
<dbReference type="InterPro" id="IPR029058">
    <property type="entry name" value="AB_hydrolase_fold"/>
</dbReference>
<dbReference type="Proteomes" id="UP000696573">
    <property type="component" value="Unassembled WGS sequence"/>
</dbReference>
<dbReference type="PANTHER" id="PTHR11559">
    <property type="entry name" value="CARBOXYLESTERASE"/>
    <property type="match status" value="1"/>
</dbReference>
<reference evidence="6" key="1">
    <citation type="submission" date="2021-10" db="EMBL/GenBank/DDBJ databases">
        <authorList>
            <person name="Piombo E."/>
        </authorList>
    </citation>
    <scope>NUCLEOTIDE SEQUENCE</scope>
</reference>
<dbReference type="OrthoDB" id="6846267at2759"/>
<protein>
    <recommendedName>
        <fullName evidence="3">Carboxylic ester hydrolase</fullName>
        <ecNumber evidence="3">3.1.1.-</ecNumber>
    </recommendedName>
</protein>
<evidence type="ECO:0000256" key="4">
    <source>
        <dbReference type="SAM" id="MobiDB-lite"/>
    </source>
</evidence>
<dbReference type="InterPro" id="IPR050309">
    <property type="entry name" value="Type-B_Carboxylest/Lipase"/>
</dbReference>